<dbReference type="InterPro" id="IPR011761">
    <property type="entry name" value="ATP-grasp"/>
</dbReference>
<dbReference type="PROSITE" id="PS00867">
    <property type="entry name" value="CPSASE_2"/>
    <property type="match status" value="1"/>
</dbReference>
<dbReference type="PATRIC" id="fig|2041.4.peg.3406"/>
<comment type="cofactor">
    <cofactor evidence="1">
        <name>biotin</name>
        <dbReference type="ChEBI" id="CHEBI:57586"/>
    </cofactor>
</comment>
<dbReference type="PANTHER" id="PTHR18866">
    <property type="entry name" value="CARBOXYLASE:PYRUVATE/ACETYL-COA/PROPIONYL-COA CARBOXYLASE"/>
    <property type="match status" value="1"/>
</dbReference>
<evidence type="ECO:0000259" key="7">
    <source>
        <dbReference type="PROSITE" id="PS50968"/>
    </source>
</evidence>
<dbReference type="RefSeq" id="WP_067860804.1">
    <property type="nucleotide sequence ID" value="NZ_CP011502.1"/>
</dbReference>
<dbReference type="InterPro" id="IPR005482">
    <property type="entry name" value="Biotin_COase_C"/>
</dbReference>
<dbReference type="InterPro" id="IPR050856">
    <property type="entry name" value="Biotin_carboxylase_complex"/>
</dbReference>
<dbReference type="Gene3D" id="3.30.470.20">
    <property type="entry name" value="ATP-grasp fold, B domain"/>
    <property type="match status" value="1"/>
</dbReference>
<sequence>MTETTARPIETVLVANRGEIARRVVSACRAAGLRSVAVHTDLDVASLHVAEADDAVRVGSYLDVAEVVAAAVASGADAVHPGYGFLSENAGFARAVQEAGLVFVGPSPEVIELMGRKDRARDVAERAGVPVTPRHDVDDVPPDAYPVLVKAAAGGGGKGMHVVRRPEDLAGAVATARREAASSFGDDTLLVEAYVEGGRHVEVQVFGDTHGTVVHLFERDCSAQRRHQKVVEEAPAPDLDPALRDLLHRSSVALCEEVGYVGAGTVEFLVAGAPGDQTAYFLEMNTRLQVEHPVTEQVTGLDLVQWQLDVAAGRPLPLTQDEITCTGHAVEVRVYAEDPYTGFLPQAGHVLDARWGGQQGHEVHAAIEGEAHVSSAYDPMLAKLVAHGPDRDAAIDTLLDVVDGSAVEGIATNLGWVRRLVDSAPFRSGEVHTGWLDAYEGPLLARPDVAPEALRAAALLLGEPEDTSPFGRGDGWRSAGPPNPLVVHVAEPDGTTHAVTVDRGHEHADATARGRRVWATWQGQTWVLEQADAMRRTLSAAAGDADVVAPMPGSVVALDVEVGDVVVEGQRLGAVEAMKMELALVAPHAGTVTHVGATVGDQVAMGHVVVHVEESA</sequence>
<dbReference type="PROSITE" id="PS50975">
    <property type="entry name" value="ATP_GRASP"/>
    <property type="match status" value="1"/>
</dbReference>
<dbReference type="Gene3D" id="2.40.50.100">
    <property type="match status" value="1"/>
</dbReference>
<keyword evidence="5" id="KW-0092">Biotin</keyword>
<dbReference type="SUPFAM" id="SSF51230">
    <property type="entry name" value="Single hybrid motif"/>
    <property type="match status" value="1"/>
</dbReference>
<dbReference type="InterPro" id="IPR016185">
    <property type="entry name" value="PreATP-grasp_dom_sf"/>
</dbReference>
<dbReference type="PROSITE" id="PS00866">
    <property type="entry name" value="CPSASE_1"/>
    <property type="match status" value="1"/>
</dbReference>
<keyword evidence="2" id="KW-0436">Ligase</keyword>
<evidence type="ECO:0000313" key="10">
    <source>
        <dbReference type="EMBL" id="ALX06146.1"/>
    </source>
</evidence>
<dbReference type="GO" id="GO:0004075">
    <property type="term" value="F:biotin carboxylase activity"/>
    <property type="evidence" value="ECO:0007669"/>
    <property type="project" value="UniProtKB-EC"/>
</dbReference>
<evidence type="ECO:0000259" key="8">
    <source>
        <dbReference type="PROSITE" id="PS50975"/>
    </source>
</evidence>
<dbReference type="GO" id="GO:0046872">
    <property type="term" value="F:metal ion binding"/>
    <property type="evidence" value="ECO:0007669"/>
    <property type="project" value="InterPro"/>
</dbReference>
<dbReference type="PROSITE" id="PS50979">
    <property type="entry name" value="BC"/>
    <property type="match status" value="1"/>
</dbReference>
<dbReference type="OrthoDB" id="9760256at2"/>
<evidence type="ECO:0000256" key="2">
    <source>
        <dbReference type="ARBA" id="ARBA00022598"/>
    </source>
</evidence>
<dbReference type="Pfam" id="PF00289">
    <property type="entry name" value="Biotin_carb_N"/>
    <property type="match status" value="1"/>
</dbReference>
<protein>
    <recommendedName>
        <fullName evidence="12">Carbamoyl-phosphate synthase subunit L</fullName>
    </recommendedName>
</protein>
<evidence type="ECO:0000256" key="4">
    <source>
        <dbReference type="ARBA" id="ARBA00022840"/>
    </source>
</evidence>
<dbReference type="Proteomes" id="UP000067689">
    <property type="component" value="Chromosome"/>
</dbReference>
<dbReference type="CDD" id="cd06850">
    <property type="entry name" value="biotinyl_domain"/>
    <property type="match status" value="1"/>
</dbReference>
<dbReference type="Pfam" id="PF02786">
    <property type="entry name" value="CPSase_L_D2"/>
    <property type="match status" value="1"/>
</dbReference>
<dbReference type="KEGG" id="aer:AERYTH_16295"/>
<evidence type="ECO:0000256" key="6">
    <source>
        <dbReference type="PROSITE-ProRule" id="PRU00409"/>
    </source>
</evidence>
<dbReference type="InterPro" id="IPR011053">
    <property type="entry name" value="Single_hybrid_motif"/>
</dbReference>
<name>A0A0U4DDI1_9ACTN</name>
<dbReference type="AlphaFoldDB" id="A0A0U4DDI1"/>
<accession>A0A0U4DDI1</accession>
<feature type="domain" description="Lipoyl-binding" evidence="7">
    <location>
        <begin position="539"/>
        <end position="613"/>
    </location>
</feature>
<dbReference type="SUPFAM" id="SSF56059">
    <property type="entry name" value="Glutathione synthetase ATP-binding domain-like"/>
    <property type="match status" value="1"/>
</dbReference>
<dbReference type="SMART" id="SM00878">
    <property type="entry name" value="Biotin_carb_C"/>
    <property type="match status" value="1"/>
</dbReference>
<keyword evidence="11" id="KW-1185">Reference proteome</keyword>
<dbReference type="PROSITE" id="PS50968">
    <property type="entry name" value="BIOTINYL_LIPOYL"/>
    <property type="match status" value="1"/>
</dbReference>
<reference evidence="10 11" key="1">
    <citation type="journal article" date="1991" name="Int. J. Syst. Bacteriol.">
        <title>Description of the erythromycin-producing bacterium Arthrobacter sp. strain NRRL B-3381 as Aeromicrobium erythreum gen. nov., sp. nov.</title>
        <authorList>
            <person name="Miller E.S."/>
            <person name="Woese C.R."/>
            <person name="Brenner S."/>
        </authorList>
    </citation>
    <scope>NUCLEOTIDE SEQUENCE [LARGE SCALE GENOMIC DNA]</scope>
    <source>
        <strain evidence="10 11">AR18</strain>
    </source>
</reference>
<dbReference type="Pfam" id="PF00364">
    <property type="entry name" value="Biotin_lipoyl"/>
    <property type="match status" value="1"/>
</dbReference>
<dbReference type="InterPro" id="IPR000089">
    <property type="entry name" value="Biotin_lipoyl"/>
</dbReference>
<keyword evidence="4 6" id="KW-0067">ATP-binding</keyword>
<dbReference type="GO" id="GO:0005524">
    <property type="term" value="F:ATP binding"/>
    <property type="evidence" value="ECO:0007669"/>
    <property type="project" value="UniProtKB-UniRule"/>
</dbReference>
<evidence type="ECO:0000256" key="1">
    <source>
        <dbReference type="ARBA" id="ARBA00001953"/>
    </source>
</evidence>
<dbReference type="SUPFAM" id="SSF52440">
    <property type="entry name" value="PreATP-grasp domain"/>
    <property type="match status" value="1"/>
</dbReference>
<evidence type="ECO:0000256" key="5">
    <source>
        <dbReference type="ARBA" id="ARBA00023267"/>
    </source>
</evidence>
<dbReference type="PANTHER" id="PTHR18866:SF126">
    <property type="entry name" value="BIOTIN CARBOXYLASE"/>
    <property type="match status" value="1"/>
</dbReference>
<organism evidence="10 11">
    <name type="scientific">Aeromicrobium erythreum</name>
    <dbReference type="NCBI Taxonomy" id="2041"/>
    <lineage>
        <taxon>Bacteria</taxon>
        <taxon>Bacillati</taxon>
        <taxon>Actinomycetota</taxon>
        <taxon>Actinomycetes</taxon>
        <taxon>Propionibacteriales</taxon>
        <taxon>Nocardioidaceae</taxon>
        <taxon>Aeromicrobium</taxon>
    </lineage>
</organism>
<keyword evidence="3 6" id="KW-0547">Nucleotide-binding</keyword>
<feature type="domain" description="ATP-grasp" evidence="8">
    <location>
        <begin position="121"/>
        <end position="312"/>
    </location>
</feature>
<dbReference type="InterPro" id="IPR011764">
    <property type="entry name" value="Biotin_carboxylation_dom"/>
</dbReference>
<evidence type="ECO:0000256" key="3">
    <source>
        <dbReference type="ARBA" id="ARBA00022741"/>
    </source>
</evidence>
<dbReference type="PROSITE" id="PS00188">
    <property type="entry name" value="BIOTIN"/>
    <property type="match status" value="1"/>
</dbReference>
<feature type="domain" description="Biotin carboxylation" evidence="9">
    <location>
        <begin position="8"/>
        <end position="441"/>
    </location>
</feature>
<dbReference type="EMBL" id="CP011502">
    <property type="protein sequence ID" value="ALX06146.1"/>
    <property type="molecule type" value="Genomic_DNA"/>
</dbReference>
<dbReference type="InterPro" id="IPR011054">
    <property type="entry name" value="Rudment_hybrid_motif"/>
</dbReference>
<evidence type="ECO:0008006" key="12">
    <source>
        <dbReference type="Google" id="ProtNLM"/>
    </source>
</evidence>
<dbReference type="STRING" id="2041.AERYTH_16295"/>
<proteinExistence type="predicted"/>
<dbReference type="InterPro" id="IPR005479">
    <property type="entry name" value="CPAse_ATP-bd"/>
</dbReference>
<dbReference type="SUPFAM" id="SSF51246">
    <property type="entry name" value="Rudiment single hybrid motif"/>
    <property type="match status" value="1"/>
</dbReference>
<gene>
    <name evidence="10" type="ORF">AERYTH_16295</name>
</gene>
<dbReference type="InterPro" id="IPR005481">
    <property type="entry name" value="BC-like_N"/>
</dbReference>
<dbReference type="Pfam" id="PF02785">
    <property type="entry name" value="Biotin_carb_C"/>
    <property type="match status" value="1"/>
</dbReference>
<evidence type="ECO:0000259" key="9">
    <source>
        <dbReference type="PROSITE" id="PS50979"/>
    </source>
</evidence>
<dbReference type="InterPro" id="IPR001882">
    <property type="entry name" value="Biotin_BS"/>
</dbReference>
<evidence type="ECO:0000313" key="11">
    <source>
        <dbReference type="Proteomes" id="UP000067689"/>
    </source>
</evidence>